<dbReference type="Gene3D" id="6.20.50.160">
    <property type="match status" value="1"/>
</dbReference>
<dbReference type="InterPro" id="IPR050473">
    <property type="entry name" value="A2M/Complement_sys"/>
</dbReference>
<evidence type="ECO:0000256" key="4">
    <source>
        <dbReference type="SAM" id="MobiDB-lite"/>
    </source>
</evidence>
<dbReference type="InterPro" id="IPR009048">
    <property type="entry name" value="A-macroglobulin_rcpt-bd"/>
</dbReference>
<keyword evidence="9" id="KW-1185">Reference proteome</keyword>
<accession>A0ABM1A6R5</accession>
<keyword evidence="3" id="KW-1015">Disulfide bond</keyword>
<dbReference type="SUPFAM" id="SSF48239">
    <property type="entry name" value="Terpenoid cyclases/Protein prenyltransferases"/>
    <property type="match status" value="1"/>
</dbReference>
<dbReference type="InterPro" id="IPR041555">
    <property type="entry name" value="MG3"/>
</dbReference>
<feature type="signal peptide" evidence="5">
    <location>
        <begin position="1"/>
        <end position="18"/>
    </location>
</feature>
<dbReference type="Gene3D" id="2.20.130.20">
    <property type="match status" value="1"/>
</dbReference>
<feature type="region of interest" description="Disordered" evidence="4">
    <location>
        <begin position="417"/>
        <end position="443"/>
    </location>
</feature>
<dbReference type="Pfam" id="PF07678">
    <property type="entry name" value="TED_complement"/>
    <property type="match status" value="1"/>
</dbReference>
<dbReference type="Pfam" id="PF07677">
    <property type="entry name" value="A2M_recep"/>
    <property type="match status" value="1"/>
</dbReference>
<dbReference type="InterPro" id="IPR002890">
    <property type="entry name" value="MG2"/>
</dbReference>
<dbReference type="Pfam" id="PF17791">
    <property type="entry name" value="MG3"/>
    <property type="match status" value="1"/>
</dbReference>
<dbReference type="Gene3D" id="2.60.40.1940">
    <property type="match status" value="1"/>
</dbReference>
<feature type="domain" description="Alpha-macroglobulin receptor-binding" evidence="8">
    <location>
        <begin position="1435"/>
        <end position="1526"/>
    </location>
</feature>
<feature type="chain" id="PRO_5045627172" evidence="5">
    <location>
        <begin position="19"/>
        <end position="1550"/>
    </location>
</feature>
<dbReference type="Pfam" id="PF00207">
    <property type="entry name" value="A2M"/>
    <property type="match status" value="1"/>
</dbReference>
<organism evidence="9 10">
    <name type="scientific">Aplysia californica</name>
    <name type="common">California sea hare</name>
    <dbReference type="NCBI Taxonomy" id="6500"/>
    <lineage>
        <taxon>Eukaryota</taxon>
        <taxon>Metazoa</taxon>
        <taxon>Spiralia</taxon>
        <taxon>Lophotrochozoa</taxon>
        <taxon>Mollusca</taxon>
        <taxon>Gastropoda</taxon>
        <taxon>Heterobranchia</taxon>
        <taxon>Euthyneura</taxon>
        <taxon>Tectipleura</taxon>
        <taxon>Aplysiida</taxon>
        <taxon>Aplysioidea</taxon>
        <taxon>Aplysiidae</taxon>
        <taxon>Aplysia</taxon>
    </lineage>
</organism>
<reference evidence="10" key="1">
    <citation type="submission" date="2025-08" db="UniProtKB">
        <authorList>
            <consortium name="RefSeq"/>
        </authorList>
    </citation>
    <scope>IDENTIFICATION</scope>
</reference>
<sequence>MIRTSCLVLALMAAFCAAQGPPSTTTAKPRPRATYWLMCSRNIRPGQDYVCMAQILDGTSPVSVTLTLRDYYGKSVLMESDPILVYPGGPQNISIPITYFLASPGRQSWQRSYGATFKGVGQEVNFEEQTTVQLEEKAVSVFIQTDKAIYKFGQRVQFRVLVTTMDLKPVTKEPVDIIIEDPKRNRIWQRLGVTDLNGYGVLDDLALQLADRALKGMWTIKVSVLGTEQTKEFEVDDYVLPKIEVEIQAPKFGVDYHSILEITVKATYTFGQPVTDGLAVVRLGNRYSYYQKDRAVIENGKLDSHGEFKVNISRDQLLYVRSRYNSQSSSLEWSTFKIEANVTEGNTLRTRGAEHTIQYRKTPLKMTFMPITPKNFKPGLDYTGFLELRRWDDTIFPPSEMTDIKVRFSVEYGVPAQPTTTTTTTTTMAPLTTSSGSPTPPKLVPEEIMYPDFGWPRRLPDDELELTLNEPVKQAPVTGWIPITFRVPDDAKWFRIRATCEYPYKEVEESMFVSKSNSPTDSYLQLSVPTDRPKVGDVLRVKANSTTPVSELFYQVYTKGKMVVANSLKPDSPRKDLEFSVTLEQRMAPSVRIVVFYLREDNSEFVVDALSLNVDGIFQKPVSVQFSKDTVKPGEDVDVILQAEADSLVFLLSNDKSVQLLRSGNDITQDVVRQDLMEYDYGGGYQPWMRYMFFCGWPSYYGGNDASSVFSSAEVLVLTDSSVYSWHDYNYDDYSDYPIPPAGTMGPAPPPGTMAPAPPPSGGPTETESFKGAETVRKFFPENFLWKTKLIGENGFSVIKTQAPDTITSWITTAFSMHKVYGLGVAEKPAELITYRELFVTLDLPLGITQGEDYCFTATVFSYHASPLPVLLTLERSSDFDFIHLKRNGATVQMQKKQGRYSFFMGDLEQNDSESAMFCISPKKVGKIMLQVSALTMDPKLSDAVKREIKVKPEGVPRVNSKPFLVDLSGPGGVWSKDVPISFPEKTVADSQHVTVAVAGNVLGPVLENLDDLLRMPYGCGEQNMLNFAPTVFLTDFYFKTNTNDSEKIQKSKEYMLKGYTKELRYEHGKTGTYSTFGDSEGSKENGSLWLTAFVTKTFAQGEQLNAYQEVFPLDHNVLERSVDWMSRQVNGNGEFIEYGKVFNKRMQGGSAKGEALTAYTMLAMFEAKEVFTGPDDTRMQNVISAALRKGSSYLEGELPYISDPYDACIVGYALHKQNSVKKDEAFNLIERLATTEDGTRYWKRPNPEPKHRSYWWSRGVDAINIEATAYCLLVYSERGIATSAGLPVMRWITNQRGPNGGFISTQDTVIGLEALTRVSAELYSTEDIPMTITVSYDDVNGITQSNSVFIDKSRELLLQKIHIPYKNGAPSMVNIRAETNSGLPKDTTVMAEVITDYNVDSEATTPTYETSHQMLFLENGIELQINIKSTSGNASMTTLRVEIPPGYDVDLELLEYNRYLSKFDMDYKNGQDLIIYFDTNVITTEGVHVVIALNAKGSGALISPKDKSYTITNYYEPSEEVSVMYSVDQKKGICQIVKSFSFCNYIRWE</sequence>
<evidence type="ECO:0000256" key="3">
    <source>
        <dbReference type="ARBA" id="ARBA00023157"/>
    </source>
</evidence>
<dbReference type="InterPro" id="IPR036595">
    <property type="entry name" value="A-macroglobulin_rcpt-bd_sf"/>
</dbReference>
<dbReference type="PANTHER" id="PTHR11412">
    <property type="entry name" value="MACROGLOBULIN / COMPLEMENT"/>
    <property type="match status" value="1"/>
</dbReference>
<keyword evidence="2" id="KW-0882">Thioester bond</keyword>
<feature type="domain" description="Alpha-2-macroglobulin bait region" evidence="6">
    <location>
        <begin position="524"/>
        <end position="661"/>
    </location>
</feature>
<gene>
    <name evidence="10" type="primary">LOC101854660</name>
</gene>
<evidence type="ECO:0000256" key="2">
    <source>
        <dbReference type="ARBA" id="ARBA00022966"/>
    </source>
</evidence>
<dbReference type="GeneID" id="101854660"/>
<dbReference type="PROSITE" id="PS00477">
    <property type="entry name" value="ALPHA_2_MACROGLOBULIN"/>
    <property type="match status" value="1"/>
</dbReference>
<feature type="compositionally biased region" description="Low complexity" evidence="4">
    <location>
        <begin position="419"/>
        <end position="437"/>
    </location>
</feature>
<dbReference type="PANTHER" id="PTHR11412:SF136">
    <property type="entry name" value="CD109 ANTIGEN"/>
    <property type="match status" value="1"/>
</dbReference>
<dbReference type="RefSeq" id="XP_012941919.1">
    <property type="nucleotide sequence ID" value="XM_013086465.1"/>
</dbReference>
<evidence type="ECO:0000259" key="6">
    <source>
        <dbReference type="SMART" id="SM01359"/>
    </source>
</evidence>
<dbReference type="Gene3D" id="2.60.40.1930">
    <property type="match status" value="3"/>
</dbReference>
<evidence type="ECO:0000259" key="7">
    <source>
        <dbReference type="SMART" id="SM01360"/>
    </source>
</evidence>
<dbReference type="InterPro" id="IPR013783">
    <property type="entry name" value="Ig-like_fold"/>
</dbReference>
<dbReference type="InterPro" id="IPR019742">
    <property type="entry name" value="MacrogloblnA2_CS"/>
</dbReference>
<evidence type="ECO:0000259" key="8">
    <source>
        <dbReference type="SMART" id="SM01361"/>
    </source>
</evidence>
<dbReference type="Gene3D" id="2.60.40.690">
    <property type="entry name" value="Alpha-macroglobulin, receptor-binding domain"/>
    <property type="match status" value="1"/>
</dbReference>
<dbReference type="Gene3D" id="2.60.120.1540">
    <property type="match status" value="1"/>
</dbReference>
<dbReference type="InterPro" id="IPR011625">
    <property type="entry name" value="A2M_N_BRD"/>
</dbReference>
<name>A0ABM1A6R5_APLCA</name>
<dbReference type="Gene3D" id="2.60.40.10">
    <property type="entry name" value="Immunoglobulins"/>
    <property type="match status" value="2"/>
</dbReference>
<evidence type="ECO:0000313" key="10">
    <source>
        <dbReference type="RefSeq" id="XP_012941919.1"/>
    </source>
</evidence>
<keyword evidence="1 5" id="KW-0732">Signal</keyword>
<dbReference type="SMART" id="SM01360">
    <property type="entry name" value="A2M"/>
    <property type="match status" value="1"/>
</dbReference>
<feature type="domain" description="Alpha-2-macroglobulin" evidence="7">
    <location>
        <begin position="783"/>
        <end position="874"/>
    </location>
</feature>
<dbReference type="InterPro" id="IPR047565">
    <property type="entry name" value="Alpha-macroglob_thiol-ester_cl"/>
</dbReference>
<dbReference type="Proteomes" id="UP000694888">
    <property type="component" value="Unplaced"/>
</dbReference>
<evidence type="ECO:0000313" key="9">
    <source>
        <dbReference type="Proteomes" id="UP000694888"/>
    </source>
</evidence>
<proteinExistence type="predicted"/>
<dbReference type="Pfam" id="PF01835">
    <property type="entry name" value="MG2"/>
    <property type="match status" value="1"/>
</dbReference>
<dbReference type="SUPFAM" id="SSF49410">
    <property type="entry name" value="Alpha-macroglobulin receptor domain"/>
    <property type="match status" value="1"/>
</dbReference>
<dbReference type="InterPro" id="IPR001599">
    <property type="entry name" value="Macroglobln_a2"/>
</dbReference>
<dbReference type="SMART" id="SM01419">
    <property type="entry name" value="Thiol-ester_cl"/>
    <property type="match status" value="1"/>
</dbReference>
<dbReference type="Pfam" id="PF07703">
    <property type="entry name" value="A2M_BRD"/>
    <property type="match status" value="1"/>
</dbReference>
<dbReference type="InterPro" id="IPR008930">
    <property type="entry name" value="Terpenoid_cyclase/PrenylTrfase"/>
</dbReference>
<evidence type="ECO:0000256" key="1">
    <source>
        <dbReference type="ARBA" id="ARBA00022729"/>
    </source>
</evidence>
<dbReference type="Gene3D" id="1.50.10.20">
    <property type="match status" value="1"/>
</dbReference>
<feature type="region of interest" description="Disordered" evidence="4">
    <location>
        <begin position="742"/>
        <end position="768"/>
    </location>
</feature>
<dbReference type="SMART" id="SM01359">
    <property type="entry name" value="A2M_N_2"/>
    <property type="match status" value="1"/>
</dbReference>
<dbReference type="InterPro" id="IPR011626">
    <property type="entry name" value="Alpha-macroglobulin_TED"/>
</dbReference>
<dbReference type="SMART" id="SM01361">
    <property type="entry name" value="A2M_recep"/>
    <property type="match status" value="1"/>
</dbReference>
<feature type="compositionally biased region" description="Pro residues" evidence="4">
    <location>
        <begin position="747"/>
        <end position="762"/>
    </location>
</feature>
<protein>
    <submittedName>
        <fullName evidence="10">Alpha-1-inhibitor 3</fullName>
    </submittedName>
</protein>
<evidence type="ECO:0000256" key="5">
    <source>
        <dbReference type="SAM" id="SignalP"/>
    </source>
</evidence>